<dbReference type="Gene3D" id="2.60.40.4060">
    <property type="entry name" value="Reeler domain"/>
    <property type="match status" value="1"/>
</dbReference>
<evidence type="ECO:0000256" key="7">
    <source>
        <dbReference type="ARBA" id="ARBA00022859"/>
    </source>
</evidence>
<dbReference type="AlphaFoldDB" id="A0A1W0X4R1"/>
<dbReference type="CDD" id="cd08544">
    <property type="entry name" value="Reeler"/>
    <property type="match status" value="1"/>
</dbReference>
<keyword evidence="5" id="KW-0399">Innate immunity</keyword>
<evidence type="ECO:0000256" key="5">
    <source>
        <dbReference type="ARBA" id="ARBA00022588"/>
    </source>
</evidence>
<evidence type="ECO:0000313" key="11">
    <source>
        <dbReference type="EMBL" id="OQV22272.1"/>
    </source>
</evidence>
<dbReference type="InterPro" id="IPR002861">
    <property type="entry name" value="Reeler_dom"/>
</dbReference>
<proteinExistence type="inferred from homology"/>
<dbReference type="EMBL" id="MTYJ01000018">
    <property type="protein sequence ID" value="OQV22272.1"/>
    <property type="molecule type" value="Genomic_DNA"/>
</dbReference>
<comment type="similarity">
    <text evidence="2">Belongs to the insect defense protein family.</text>
</comment>
<feature type="chain" id="PRO_5012980863" description="Reelin domain-containing protein" evidence="9">
    <location>
        <begin position="26"/>
        <end position="180"/>
    </location>
</feature>
<keyword evidence="3" id="KW-0964">Secreted</keyword>
<accession>A0A1W0X4R1</accession>
<evidence type="ECO:0000259" key="10">
    <source>
        <dbReference type="Pfam" id="PF02014"/>
    </source>
</evidence>
<dbReference type="GO" id="GO:0005576">
    <property type="term" value="C:extracellular region"/>
    <property type="evidence" value="ECO:0007669"/>
    <property type="project" value="UniProtKB-SubCell"/>
</dbReference>
<dbReference type="GO" id="GO:0042742">
    <property type="term" value="P:defense response to bacterium"/>
    <property type="evidence" value="ECO:0007669"/>
    <property type="project" value="UniProtKB-KW"/>
</dbReference>
<feature type="domain" description="Reelin" evidence="10">
    <location>
        <begin position="35"/>
        <end position="168"/>
    </location>
</feature>
<dbReference type="PANTHER" id="PTHR45828:SF9">
    <property type="entry name" value="CELL WALL INTEGRITY AND STRESS RESPONSE COMPONENT 4-LIKE-RELATED"/>
    <property type="match status" value="1"/>
</dbReference>
<dbReference type="PANTHER" id="PTHR45828">
    <property type="entry name" value="CYTOCHROME B561/FERRIC REDUCTASE TRANSMEMBRANE"/>
    <property type="match status" value="1"/>
</dbReference>
<keyword evidence="7" id="KW-0391">Immunity</keyword>
<dbReference type="Proteomes" id="UP000192578">
    <property type="component" value="Unassembled WGS sequence"/>
</dbReference>
<keyword evidence="4" id="KW-0929">Antimicrobial</keyword>
<evidence type="ECO:0000256" key="8">
    <source>
        <dbReference type="ARBA" id="ARBA00023022"/>
    </source>
</evidence>
<gene>
    <name evidence="11" type="ORF">BV898_03775</name>
</gene>
<organism evidence="11 12">
    <name type="scientific">Hypsibius exemplaris</name>
    <name type="common">Freshwater tardigrade</name>
    <dbReference type="NCBI Taxonomy" id="2072580"/>
    <lineage>
        <taxon>Eukaryota</taxon>
        <taxon>Metazoa</taxon>
        <taxon>Ecdysozoa</taxon>
        <taxon>Tardigrada</taxon>
        <taxon>Eutardigrada</taxon>
        <taxon>Parachela</taxon>
        <taxon>Hypsibioidea</taxon>
        <taxon>Hypsibiidae</taxon>
        <taxon>Hypsibius</taxon>
    </lineage>
</organism>
<protein>
    <recommendedName>
        <fullName evidence="10">Reelin domain-containing protein</fullName>
    </recommendedName>
</protein>
<feature type="signal peptide" evidence="9">
    <location>
        <begin position="1"/>
        <end position="25"/>
    </location>
</feature>
<evidence type="ECO:0000256" key="3">
    <source>
        <dbReference type="ARBA" id="ARBA00022525"/>
    </source>
</evidence>
<dbReference type="GO" id="GO:0016020">
    <property type="term" value="C:membrane"/>
    <property type="evidence" value="ECO:0007669"/>
    <property type="project" value="TreeGrafter"/>
</dbReference>
<evidence type="ECO:0000313" key="12">
    <source>
        <dbReference type="Proteomes" id="UP000192578"/>
    </source>
</evidence>
<dbReference type="InterPro" id="IPR042307">
    <property type="entry name" value="Reeler_sf"/>
</dbReference>
<keyword evidence="8" id="KW-0044">Antibiotic</keyword>
<keyword evidence="12" id="KW-1185">Reference proteome</keyword>
<evidence type="ECO:0000256" key="4">
    <source>
        <dbReference type="ARBA" id="ARBA00022529"/>
    </source>
</evidence>
<dbReference type="Pfam" id="PF02014">
    <property type="entry name" value="Reeler"/>
    <property type="match status" value="1"/>
</dbReference>
<reference evidence="12" key="1">
    <citation type="submission" date="2017-01" db="EMBL/GenBank/DDBJ databases">
        <title>Comparative genomics of anhydrobiosis in the tardigrade Hypsibius dujardini.</title>
        <authorList>
            <person name="Yoshida Y."/>
            <person name="Koutsovoulos G."/>
            <person name="Laetsch D."/>
            <person name="Stevens L."/>
            <person name="Kumar S."/>
            <person name="Horikawa D."/>
            <person name="Ishino K."/>
            <person name="Komine S."/>
            <person name="Tomita M."/>
            <person name="Blaxter M."/>
            <person name="Arakawa K."/>
        </authorList>
    </citation>
    <scope>NUCLEOTIDE SEQUENCE [LARGE SCALE GENOMIC DNA]</scope>
    <source>
        <strain evidence="12">Z151</strain>
    </source>
</reference>
<comment type="caution">
    <text evidence="11">The sequence shown here is derived from an EMBL/GenBank/DDBJ whole genome shotgun (WGS) entry which is preliminary data.</text>
</comment>
<evidence type="ECO:0000256" key="6">
    <source>
        <dbReference type="ARBA" id="ARBA00022729"/>
    </source>
</evidence>
<keyword evidence="6 9" id="KW-0732">Signal</keyword>
<evidence type="ECO:0000256" key="9">
    <source>
        <dbReference type="SAM" id="SignalP"/>
    </source>
</evidence>
<name>A0A1W0X4R1_HYPEX</name>
<dbReference type="InterPro" id="IPR051237">
    <property type="entry name" value="Ferric-chelate_Red/DefProt"/>
</dbReference>
<sequence>MSAFLLFFRFIFTWTLFITTHKVLAFPNGAPLQSCHDLLPQHPMPAQNSVAPYKLIVKPLIKDQNNVGLQISVEGSGTDQFREFFHLAGFLIQVRDDATGRFVGKCSNVPSLSKSACNSRAAVTHTDNGQKAISELQFIWEPLAGELQSPISVRVYATFVKSAALYWTPIASMPILISPL</sequence>
<dbReference type="OrthoDB" id="6418377at2759"/>
<dbReference type="GO" id="GO:0045087">
    <property type="term" value="P:innate immune response"/>
    <property type="evidence" value="ECO:0007669"/>
    <property type="project" value="UniProtKB-KW"/>
</dbReference>
<evidence type="ECO:0000256" key="1">
    <source>
        <dbReference type="ARBA" id="ARBA00004613"/>
    </source>
</evidence>
<comment type="subcellular location">
    <subcellularLocation>
        <location evidence="1">Secreted</location>
    </subcellularLocation>
</comment>
<evidence type="ECO:0000256" key="2">
    <source>
        <dbReference type="ARBA" id="ARBA00008501"/>
    </source>
</evidence>